<accession>A0A1Q8SMY7</accession>
<evidence type="ECO:0000313" key="3">
    <source>
        <dbReference type="Proteomes" id="UP000186878"/>
    </source>
</evidence>
<dbReference type="EMBL" id="MSDO01000030">
    <property type="protein sequence ID" value="OLO02818.1"/>
    <property type="molecule type" value="Genomic_DNA"/>
</dbReference>
<sequence length="401" mass="42637">MSRASIFDLLHQRQQPTEPAQEPSSARSDYDAARLRLLDGVALTASGFVGAGAMPEAQSPALSPSLHGPDGFRLLVHRVADVMPVQEPRLGRFEAKALRLHELVQAIVIEALMMLEALPEETAFDVVLTAPMRSPEAAAIVVEHLRTAIVETQYASALGEIHRTSQGGDPHTVLGVGDSGGMPYVLWISADSLLNDEGVASMQHRRLLGRSSNSAGLYVGEAVVALLVQRLLPEDHGFDTGWQIEKGMTRDHPVRATQRDHAKRQSLLELLSDAWPLAATTSAAGFDDAETSDAAADEVGASTWPARVVIDAMGLSGRAVEIGSALIERWPEIDMIDDGIGIDQFCGWPGEAVTALALALAIAPLSPVESALVLSVEGETRSTAWCLQSCAASAAQEGDHS</sequence>
<proteinExistence type="predicted"/>
<protein>
    <submittedName>
        <fullName evidence="2">Uncharacterized protein</fullName>
    </submittedName>
</protein>
<dbReference type="OrthoDB" id="6179557at2"/>
<dbReference type="Proteomes" id="UP000186878">
    <property type="component" value="Unassembled WGS sequence"/>
</dbReference>
<reference evidence="2 3" key="1">
    <citation type="submission" date="2016-12" db="EMBL/GenBank/DDBJ databases">
        <title>Draft genome sequences of strains Salinicola socius SMB35, Salinicola sp. MH3R3-1 and Chromohalobacter sp. SMB17 from the Verkhnekamsk potash mining region of Russia.</title>
        <authorList>
            <person name="Mavrodi D.V."/>
            <person name="Olsson B.E."/>
            <person name="Korsakova E.S."/>
            <person name="Pyankova A."/>
            <person name="Mavrodi O.V."/>
            <person name="Plotnikova E.G."/>
        </authorList>
    </citation>
    <scope>NUCLEOTIDE SEQUENCE [LARGE SCALE GENOMIC DNA]</scope>
    <source>
        <strain evidence="2 3">SMB35</strain>
    </source>
</reference>
<feature type="compositionally biased region" description="Polar residues" evidence="1">
    <location>
        <begin position="12"/>
        <end position="27"/>
    </location>
</feature>
<keyword evidence="3" id="KW-1185">Reference proteome</keyword>
<comment type="caution">
    <text evidence="2">The sequence shown here is derived from an EMBL/GenBank/DDBJ whole genome shotgun (WGS) entry which is preliminary data.</text>
</comment>
<evidence type="ECO:0000313" key="2">
    <source>
        <dbReference type="EMBL" id="OLO02818.1"/>
    </source>
</evidence>
<dbReference type="RefSeq" id="WP_075571502.1">
    <property type="nucleotide sequence ID" value="NZ_MSDO01000030.1"/>
</dbReference>
<organism evidence="2 3">
    <name type="scientific">Salinicola socius</name>
    <dbReference type="NCBI Taxonomy" id="404433"/>
    <lineage>
        <taxon>Bacteria</taxon>
        <taxon>Pseudomonadati</taxon>
        <taxon>Pseudomonadota</taxon>
        <taxon>Gammaproteobacteria</taxon>
        <taxon>Oceanospirillales</taxon>
        <taxon>Halomonadaceae</taxon>
        <taxon>Salinicola</taxon>
    </lineage>
</organism>
<evidence type="ECO:0000256" key="1">
    <source>
        <dbReference type="SAM" id="MobiDB-lite"/>
    </source>
</evidence>
<feature type="region of interest" description="Disordered" evidence="1">
    <location>
        <begin position="10"/>
        <end position="29"/>
    </location>
</feature>
<gene>
    <name evidence="2" type="ORF">BTW07_17730</name>
</gene>
<dbReference type="AlphaFoldDB" id="A0A1Q8SMY7"/>
<name>A0A1Q8SMY7_9GAMM</name>
<dbReference type="STRING" id="404433.BTW07_17730"/>